<dbReference type="EMBL" id="KE125138">
    <property type="protein sequence ID" value="EPB71075.1"/>
    <property type="molecule type" value="Genomic_DNA"/>
</dbReference>
<protein>
    <submittedName>
        <fullName evidence="2">Uncharacterized protein</fullName>
    </submittedName>
</protein>
<dbReference type="PANTHER" id="PTHR11113:SF14">
    <property type="entry name" value="N-ACETYLGLUCOSAMINE-6-PHOSPHATE DEACETYLASE"/>
    <property type="match status" value="1"/>
</dbReference>
<sequence length="122" mass="14327">MERVRFNAGQLQNDLTGKLIQFVNAKVLRDGKITWDHLWVRDGKIIDGAAVFYDEKREADIQIDCEGHILSPGFIDIQINGEFRGFRMGVEDSVWTFPLYPHRIQNINEEWRLYRRNFSATV</sequence>
<dbReference type="AlphaFoldDB" id="A0A0D6LG79"/>
<reference evidence="2 3" key="1">
    <citation type="submission" date="2013-05" db="EMBL/GenBank/DDBJ databases">
        <title>Draft genome of the parasitic nematode Anyclostoma ceylanicum.</title>
        <authorList>
            <person name="Mitreva M."/>
        </authorList>
    </citation>
    <scope>NUCLEOTIDE SEQUENCE [LARGE SCALE GENOMIC DNA]</scope>
</reference>
<dbReference type="GO" id="GO:0008448">
    <property type="term" value="F:N-acetylglucosamine-6-phosphate deacetylase activity"/>
    <property type="evidence" value="ECO:0007669"/>
    <property type="project" value="TreeGrafter"/>
</dbReference>
<dbReference type="Gene3D" id="2.30.40.10">
    <property type="entry name" value="Urease, subunit C, domain 1"/>
    <property type="match status" value="1"/>
</dbReference>
<dbReference type="SUPFAM" id="SSF51338">
    <property type="entry name" value="Composite domain of metallo-dependent hydrolases"/>
    <property type="match status" value="1"/>
</dbReference>
<keyword evidence="3" id="KW-1185">Reference proteome</keyword>
<accession>A0A0D6LG79</accession>
<keyword evidence="1" id="KW-0378">Hydrolase</keyword>
<evidence type="ECO:0000313" key="2">
    <source>
        <dbReference type="EMBL" id="EPB71075.1"/>
    </source>
</evidence>
<evidence type="ECO:0000256" key="1">
    <source>
        <dbReference type="ARBA" id="ARBA00022801"/>
    </source>
</evidence>
<dbReference type="GO" id="GO:0006046">
    <property type="term" value="P:N-acetylglucosamine catabolic process"/>
    <property type="evidence" value="ECO:0007669"/>
    <property type="project" value="TreeGrafter"/>
</dbReference>
<dbReference type="Proteomes" id="UP000054495">
    <property type="component" value="Unassembled WGS sequence"/>
</dbReference>
<name>A0A0D6LG79_9BILA</name>
<gene>
    <name evidence="2" type="ORF">ANCCEY_09824</name>
</gene>
<organism evidence="2 3">
    <name type="scientific">Ancylostoma ceylanicum</name>
    <dbReference type="NCBI Taxonomy" id="53326"/>
    <lineage>
        <taxon>Eukaryota</taxon>
        <taxon>Metazoa</taxon>
        <taxon>Ecdysozoa</taxon>
        <taxon>Nematoda</taxon>
        <taxon>Chromadorea</taxon>
        <taxon>Rhabditida</taxon>
        <taxon>Rhabditina</taxon>
        <taxon>Rhabditomorpha</taxon>
        <taxon>Strongyloidea</taxon>
        <taxon>Ancylostomatidae</taxon>
        <taxon>Ancylostomatinae</taxon>
        <taxon>Ancylostoma</taxon>
    </lineage>
</organism>
<dbReference type="InterPro" id="IPR011059">
    <property type="entry name" value="Metal-dep_hydrolase_composite"/>
</dbReference>
<dbReference type="Gene3D" id="3.20.20.140">
    <property type="entry name" value="Metal-dependent hydrolases"/>
    <property type="match status" value="1"/>
</dbReference>
<evidence type="ECO:0000313" key="3">
    <source>
        <dbReference type="Proteomes" id="UP000054495"/>
    </source>
</evidence>
<dbReference type="PANTHER" id="PTHR11113">
    <property type="entry name" value="N-ACETYLGLUCOSAMINE-6-PHOSPHATE DEACETYLASE"/>
    <property type="match status" value="1"/>
</dbReference>
<proteinExistence type="predicted"/>